<dbReference type="PANTHER" id="PTHR43301">
    <property type="entry name" value="ARABINAN ENDO-1,5-ALPHA-L-ARABINOSIDASE"/>
    <property type="match status" value="1"/>
</dbReference>
<protein>
    <submittedName>
        <fullName evidence="9">Family 43 glycosylhydrolase</fullName>
    </submittedName>
</protein>
<gene>
    <name evidence="9" type="ORF">FXV77_00915</name>
</gene>
<keyword evidence="10" id="KW-1185">Reference proteome</keyword>
<dbReference type="Pfam" id="PF04616">
    <property type="entry name" value="Glyco_hydro_43"/>
    <property type="match status" value="1"/>
</dbReference>
<name>A0A5D4HDI6_9SPHI</name>
<feature type="active site" description="Proton donor" evidence="5">
    <location>
        <position position="221"/>
    </location>
</feature>
<keyword evidence="4 7" id="KW-0326">Glycosidase</keyword>
<evidence type="ECO:0000256" key="4">
    <source>
        <dbReference type="ARBA" id="ARBA00023295"/>
    </source>
</evidence>
<feature type="signal peptide" evidence="8">
    <location>
        <begin position="1"/>
        <end position="19"/>
    </location>
</feature>
<comment type="similarity">
    <text evidence="2 7">Belongs to the glycosyl hydrolase 43 family.</text>
</comment>
<dbReference type="EMBL" id="VTAV01000001">
    <property type="protein sequence ID" value="TYR37879.1"/>
    <property type="molecule type" value="Genomic_DNA"/>
</dbReference>
<dbReference type="Gene3D" id="2.115.10.20">
    <property type="entry name" value="Glycosyl hydrolase domain, family 43"/>
    <property type="match status" value="1"/>
</dbReference>
<evidence type="ECO:0000256" key="2">
    <source>
        <dbReference type="ARBA" id="ARBA00009865"/>
    </source>
</evidence>
<reference evidence="9 10" key="1">
    <citation type="submission" date="2019-08" db="EMBL/GenBank/DDBJ databases">
        <title>Phlebobacter frassis gen. nov. sp. nov., a new member of family Sphingobacteriaceae isolated from sand fly rearing media.</title>
        <authorList>
            <person name="Kakumanu M.L."/>
            <person name="Marayati B.F."/>
            <person name="Wada-Katsumata A."/>
            <person name="Wasserberg G."/>
            <person name="Schal C."/>
            <person name="Apperson C.S."/>
            <person name="Ponnusamy L."/>
        </authorList>
    </citation>
    <scope>NUCLEOTIDE SEQUENCE [LARGE SCALE GENOMIC DNA]</scope>
    <source>
        <strain evidence="9 10">SSI9</strain>
    </source>
</reference>
<keyword evidence="8" id="KW-0732">Signal</keyword>
<evidence type="ECO:0000256" key="1">
    <source>
        <dbReference type="ARBA" id="ARBA00004834"/>
    </source>
</evidence>
<dbReference type="SUPFAM" id="SSF75005">
    <property type="entry name" value="Arabinanase/levansucrase/invertase"/>
    <property type="match status" value="1"/>
</dbReference>
<evidence type="ECO:0000313" key="10">
    <source>
        <dbReference type="Proteomes" id="UP000322362"/>
    </source>
</evidence>
<evidence type="ECO:0000256" key="5">
    <source>
        <dbReference type="PIRSR" id="PIRSR606710-1"/>
    </source>
</evidence>
<feature type="site" description="Important for catalytic activity, responsible for pKa modulation of the active site Glu and correct orientation of both the proton donor and substrate" evidence="6">
    <location>
        <position position="169"/>
    </location>
</feature>
<feature type="chain" id="PRO_5022797314" evidence="8">
    <location>
        <begin position="20"/>
        <end position="356"/>
    </location>
</feature>
<evidence type="ECO:0000256" key="6">
    <source>
        <dbReference type="PIRSR" id="PIRSR606710-2"/>
    </source>
</evidence>
<organism evidence="9 10">
    <name type="scientific">Sphingobacterium phlebotomi</name>
    <dbReference type="NCBI Taxonomy" id="2605433"/>
    <lineage>
        <taxon>Bacteria</taxon>
        <taxon>Pseudomonadati</taxon>
        <taxon>Bacteroidota</taxon>
        <taxon>Sphingobacteriia</taxon>
        <taxon>Sphingobacteriales</taxon>
        <taxon>Sphingobacteriaceae</taxon>
        <taxon>Sphingobacterium</taxon>
    </lineage>
</organism>
<dbReference type="InterPro" id="IPR006710">
    <property type="entry name" value="Glyco_hydro_43"/>
</dbReference>
<keyword evidence="3 7" id="KW-0378">Hydrolase</keyword>
<dbReference type="CDD" id="cd18616">
    <property type="entry name" value="GH43_ABN-like"/>
    <property type="match status" value="1"/>
</dbReference>
<dbReference type="GO" id="GO:0004553">
    <property type="term" value="F:hydrolase activity, hydrolyzing O-glycosyl compounds"/>
    <property type="evidence" value="ECO:0007669"/>
    <property type="project" value="InterPro"/>
</dbReference>
<feature type="active site" description="Proton acceptor" evidence="5">
    <location>
        <position position="50"/>
    </location>
</feature>
<dbReference type="GO" id="GO:0005975">
    <property type="term" value="P:carbohydrate metabolic process"/>
    <property type="evidence" value="ECO:0007669"/>
    <property type="project" value="InterPro"/>
</dbReference>
<dbReference type="InterPro" id="IPR023296">
    <property type="entry name" value="Glyco_hydro_beta-prop_sf"/>
</dbReference>
<evidence type="ECO:0000313" key="9">
    <source>
        <dbReference type="EMBL" id="TYR37879.1"/>
    </source>
</evidence>
<proteinExistence type="inferred from homology"/>
<evidence type="ECO:0000256" key="3">
    <source>
        <dbReference type="ARBA" id="ARBA00022801"/>
    </source>
</evidence>
<comment type="caution">
    <text evidence="9">The sequence shown here is derived from an EMBL/GenBank/DDBJ whole genome shotgun (WGS) entry which is preliminary data.</text>
</comment>
<dbReference type="PANTHER" id="PTHR43301:SF3">
    <property type="entry name" value="ARABINAN ENDO-1,5-ALPHA-L-ARABINOSIDASE A-RELATED"/>
    <property type="match status" value="1"/>
</dbReference>
<accession>A0A5D4HDI6</accession>
<evidence type="ECO:0000256" key="7">
    <source>
        <dbReference type="RuleBase" id="RU361187"/>
    </source>
</evidence>
<evidence type="ECO:0000256" key="8">
    <source>
        <dbReference type="SAM" id="SignalP"/>
    </source>
</evidence>
<dbReference type="Proteomes" id="UP000322362">
    <property type="component" value="Unassembled WGS sequence"/>
</dbReference>
<comment type="pathway">
    <text evidence="1">Glycan metabolism; L-arabinan degradation.</text>
</comment>
<sequence>MQKTRFRLLHIYLIFSLCASCTNSESVKDSSNLIVEQLLANPVFEPVLADPSVVFDTKEHKFYAYGTEDDWSDGNGSRLVPVLESTNLTDWTYVGDAFEQKPTWKKDGWIWAPDINHIHDKYYLYYSMSTWGDTNPGIGLAIADSPKGPFVDQGKLFASQEMDVPNSIDPFYMADNGEEYLFWGSFDHSSKQGTYAVKLDENGKKIKSLLDTTKIAAGDFEAVMIHKRDGYYYFFGSKGSCCEGKNSEYHVLVGRSQNLLGPYRDKSGNDIRIRGNGTPVMQGNDVYAGPGHNSRIITDQEGKDWILYHAIQKDKPKLSNGVSRRVLMLDEVHWENGWPIIHSGEPSPVRSAMPSF</sequence>
<dbReference type="InterPro" id="IPR050727">
    <property type="entry name" value="GH43_arabinanases"/>
</dbReference>
<dbReference type="AlphaFoldDB" id="A0A5D4HDI6"/>